<dbReference type="AlphaFoldDB" id="A0A381P4T8"/>
<evidence type="ECO:0000313" key="2">
    <source>
        <dbReference type="EMBL" id="SUZ61952.1"/>
    </source>
</evidence>
<keyword evidence="1" id="KW-1133">Transmembrane helix</keyword>
<dbReference type="EMBL" id="UINC01000838">
    <property type="protein sequence ID" value="SUZ61952.1"/>
    <property type="molecule type" value="Genomic_DNA"/>
</dbReference>
<feature type="transmembrane region" description="Helical" evidence="1">
    <location>
        <begin position="184"/>
        <end position="205"/>
    </location>
</feature>
<reference evidence="2" key="1">
    <citation type="submission" date="2018-05" db="EMBL/GenBank/DDBJ databases">
        <authorList>
            <person name="Lanie J.A."/>
            <person name="Ng W.-L."/>
            <person name="Kazmierczak K.M."/>
            <person name="Andrzejewski T.M."/>
            <person name="Davidsen T.M."/>
            <person name="Wayne K.J."/>
            <person name="Tettelin H."/>
            <person name="Glass J.I."/>
            <person name="Rusch D."/>
            <person name="Podicherti R."/>
            <person name="Tsui H.-C.T."/>
            <person name="Winkler M.E."/>
        </authorList>
    </citation>
    <scope>NUCLEOTIDE SEQUENCE</scope>
</reference>
<gene>
    <name evidence="2" type="ORF">METZ01_LOCUS14806</name>
</gene>
<feature type="transmembrane region" description="Helical" evidence="1">
    <location>
        <begin position="46"/>
        <end position="72"/>
    </location>
</feature>
<feature type="transmembrane region" description="Helical" evidence="1">
    <location>
        <begin position="15"/>
        <end position="34"/>
    </location>
</feature>
<protein>
    <recommendedName>
        <fullName evidence="3">Lycopene cyclase domain-containing protein</fullName>
    </recommendedName>
</protein>
<feature type="transmembrane region" description="Helical" evidence="1">
    <location>
        <begin position="126"/>
        <end position="148"/>
    </location>
</feature>
<organism evidence="2">
    <name type="scientific">marine metagenome</name>
    <dbReference type="NCBI Taxonomy" id="408172"/>
    <lineage>
        <taxon>unclassified sequences</taxon>
        <taxon>metagenomes</taxon>
        <taxon>ecological metagenomes</taxon>
    </lineage>
</organism>
<sequence length="210" mass="24559">MLDNLNFCELNNFELWLVIRIYFVASVPIILMLYSLWTRKISLSVLYTLICTFIIAALGWEIWLTYGLAGGLPVDERRSAMLTCAIPVDLNWFLNSLADVTVVWIGLLLARFIYRGKQSPFLEWKWPVFFILLFWFLIQNIYVEAFIYHMQLGSNGDLSWAPMSPLGSWFNPTLFEIVGRPITLQAQTCWILVTPIIYALSIFFYNRYKK</sequence>
<evidence type="ECO:0008006" key="3">
    <source>
        <dbReference type="Google" id="ProtNLM"/>
    </source>
</evidence>
<keyword evidence="1" id="KW-0472">Membrane</keyword>
<evidence type="ECO:0000256" key="1">
    <source>
        <dbReference type="SAM" id="Phobius"/>
    </source>
</evidence>
<feature type="transmembrane region" description="Helical" evidence="1">
    <location>
        <begin position="92"/>
        <end position="114"/>
    </location>
</feature>
<name>A0A381P4T8_9ZZZZ</name>
<proteinExistence type="predicted"/>
<keyword evidence="1" id="KW-0812">Transmembrane</keyword>
<accession>A0A381P4T8</accession>